<dbReference type="Proteomes" id="UP001295684">
    <property type="component" value="Unassembled WGS sequence"/>
</dbReference>
<dbReference type="EMBL" id="CAMPGE010028792">
    <property type="protein sequence ID" value="CAI2386295.1"/>
    <property type="molecule type" value="Genomic_DNA"/>
</dbReference>
<keyword evidence="1" id="KW-1133">Transmembrane helix</keyword>
<protein>
    <submittedName>
        <fullName evidence="2">Uncharacterized protein</fullName>
    </submittedName>
</protein>
<keyword evidence="3" id="KW-1185">Reference proteome</keyword>
<reference evidence="2" key="1">
    <citation type="submission" date="2023-07" db="EMBL/GenBank/DDBJ databases">
        <authorList>
            <consortium name="AG Swart"/>
            <person name="Singh M."/>
            <person name="Singh A."/>
            <person name="Seah K."/>
            <person name="Emmerich C."/>
        </authorList>
    </citation>
    <scope>NUCLEOTIDE SEQUENCE</scope>
    <source>
        <strain evidence="2">DP1</strain>
    </source>
</reference>
<evidence type="ECO:0000313" key="2">
    <source>
        <dbReference type="EMBL" id="CAI2386295.1"/>
    </source>
</evidence>
<proteinExistence type="predicted"/>
<keyword evidence="1" id="KW-0812">Transmembrane</keyword>
<organism evidence="2 3">
    <name type="scientific">Euplotes crassus</name>
    <dbReference type="NCBI Taxonomy" id="5936"/>
    <lineage>
        <taxon>Eukaryota</taxon>
        <taxon>Sar</taxon>
        <taxon>Alveolata</taxon>
        <taxon>Ciliophora</taxon>
        <taxon>Intramacronucleata</taxon>
        <taxon>Spirotrichea</taxon>
        <taxon>Hypotrichia</taxon>
        <taxon>Euplotida</taxon>
        <taxon>Euplotidae</taxon>
        <taxon>Moneuplotes</taxon>
    </lineage>
</organism>
<comment type="caution">
    <text evidence="2">The sequence shown here is derived from an EMBL/GenBank/DDBJ whole genome shotgun (WGS) entry which is preliminary data.</text>
</comment>
<feature type="transmembrane region" description="Helical" evidence="1">
    <location>
        <begin position="26"/>
        <end position="46"/>
    </location>
</feature>
<accession>A0AAD1Y7M8</accession>
<dbReference type="AlphaFoldDB" id="A0AAD1Y7M8"/>
<gene>
    <name evidence="2" type="ORF">ECRASSUSDP1_LOCUS27905</name>
</gene>
<sequence>MTNPIITKVAPVVESIILIVNSKSSLLKLVLFVCNLIHVNAVFGFAGSSSSKHLDGYLNSISKQEQQQNCGDNSSINTCEFVFSFIKSVDELKQTLW</sequence>
<evidence type="ECO:0000313" key="3">
    <source>
        <dbReference type="Proteomes" id="UP001295684"/>
    </source>
</evidence>
<name>A0AAD1Y7M8_EUPCR</name>
<evidence type="ECO:0000256" key="1">
    <source>
        <dbReference type="SAM" id="Phobius"/>
    </source>
</evidence>
<keyword evidence="1" id="KW-0472">Membrane</keyword>